<evidence type="ECO:0000313" key="3">
    <source>
        <dbReference type="RefSeq" id="XP_021005393.1"/>
    </source>
</evidence>
<dbReference type="AlphaFoldDB" id="A0A6P5NWX3"/>
<organism evidence="2 3">
    <name type="scientific">Mus caroli</name>
    <name type="common">Ryukyu mouse</name>
    <name type="synonym">Ricefield mouse</name>
    <dbReference type="NCBI Taxonomy" id="10089"/>
    <lineage>
        <taxon>Eukaryota</taxon>
        <taxon>Metazoa</taxon>
        <taxon>Chordata</taxon>
        <taxon>Craniata</taxon>
        <taxon>Vertebrata</taxon>
        <taxon>Euteleostomi</taxon>
        <taxon>Mammalia</taxon>
        <taxon>Eutheria</taxon>
        <taxon>Euarchontoglires</taxon>
        <taxon>Glires</taxon>
        <taxon>Rodentia</taxon>
        <taxon>Myomorpha</taxon>
        <taxon>Muroidea</taxon>
        <taxon>Muridae</taxon>
        <taxon>Murinae</taxon>
        <taxon>Mus</taxon>
        <taxon>Mus</taxon>
    </lineage>
</organism>
<feature type="region of interest" description="Disordered" evidence="1">
    <location>
        <begin position="160"/>
        <end position="185"/>
    </location>
</feature>
<dbReference type="KEGG" id="mcal:110284109"/>
<sequence length="206" mass="22010">MRAGRVWAPGARKTGNTRGGLASLELRILGQSVAFAIRLLWFGEDEVSLRTLQSCVGSGDVRSRRGVTVERSEVSAEKQAATSKMASVFLVSDSPLRRPRSQEPFAGPARGTRPTLRPARAANGEAANGATSLPRATGGNSVCASPGRLRQTWRWGQRVAGPGEMAPTRRSASISPRARQARAQPIGSETWRGAFSPWLSAALCCR</sequence>
<reference evidence="3" key="1">
    <citation type="submission" date="2025-08" db="UniProtKB">
        <authorList>
            <consortium name="RefSeq"/>
        </authorList>
    </citation>
    <scope>IDENTIFICATION</scope>
</reference>
<evidence type="ECO:0000313" key="2">
    <source>
        <dbReference type="Proteomes" id="UP000515126"/>
    </source>
</evidence>
<keyword evidence="2" id="KW-1185">Reference proteome</keyword>
<feature type="region of interest" description="Disordered" evidence="1">
    <location>
        <begin position="97"/>
        <end position="145"/>
    </location>
</feature>
<dbReference type="Proteomes" id="UP000515126">
    <property type="component" value="Chromosome 17"/>
</dbReference>
<proteinExistence type="predicted"/>
<protein>
    <submittedName>
        <fullName evidence="3">Uncharacterized protein LOC110284109</fullName>
    </submittedName>
</protein>
<accession>A0A6P5NWX3</accession>
<evidence type="ECO:0000256" key="1">
    <source>
        <dbReference type="SAM" id="MobiDB-lite"/>
    </source>
</evidence>
<feature type="compositionally biased region" description="Low complexity" evidence="1">
    <location>
        <begin position="119"/>
        <end position="130"/>
    </location>
</feature>
<dbReference type="GeneID" id="110284109"/>
<gene>
    <name evidence="3" type="primary">LOC110284109</name>
</gene>
<name>A0A6P5NWX3_MUSCR</name>
<dbReference type="RefSeq" id="XP_021005393.1">
    <property type="nucleotide sequence ID" value="XM_021149734.2"/>
</dbReference>